<dbReference type="SUPFAM" id="SSF159275">
    <property type="entry name" value="PA1994-like"/>
    <property type="match status" value="1"/>
</dbReference>
<protein>
    <recommendedName>
        <fullName evidence="3">Glycolipid-binding</fullName>
    </recommendedName>
</protein>
<keyword evidence="2" id="KW-1185">Reference proteome</keyword>
<evidence type="ECO:0000313" key="1">
    <source>
        <dbReference type="EMBL" id="SDN64030.1"/>
    </source>
</evidence>
<evidence type="ECO:0008006" key="3">
    <source>
        <dbReference type="Google" id="ProtNLM"/>
    </source>
</evidence>
<dbReference type="EMBL" id="FNIG01000006">
    <property type="protein sequence ID" value="SDN64030.1"/>
    <property type="molecule type" value="Genomic_DNA"/>
</dbReference>
<accession>A0A1H0D1H2</accession>
<organism evidence="1 2">
    <name type="scientific">Tenuibacillus multivorans</name>
    <dbReference type="NCBI Taxonomy" id="237069"/>
    <lineage>
        <taxon>Bacteria</taxon>
        <taxon>Bacillati</taxon>
        <taxon>Bacillota</taxon>
        <taxon>Bacilli</taxon>
        <taxon>Bacillales</taxon>
        <taxon>Bacillaceae</taxon>
        <taxon>Tenuibacillus</taxon>
    </lineage>
</organism>
<dbReference type="STRING" id="237069.SAMN05216498_2757"/>
<proteinExistence type="predicted"/>
<gene>
    <name evidence="1" type="ORF">SAMN05216498_2757</name>
</gene>
<dbReference type="InterPro" id="IPR009467">
    <property type="entry name" value="Glycolipid-bd_prot_put"/>
</dbReference>
<dbReference type="OrthoDB" id="9814791at2"/>
<dbReference type="RefSeq" id="WP_093857159.1">
    <property type="nucleotide sequence ID" value="NZ_FNIG01000006.1"/>
</dbReference>
<dbReference type="AlphaFoldDB" id="A0A1H0D1H2"/>
<reference evidence="1 2" key="1">
    <citation type="submission" date="2016-10" db="EMBL/GenBank/DDBJ databases">
        <authorList>
            <person name="de Groot N.N."/>
        </authorList>
    </citation>
    <scope>NUCLEOTIDE SEQUENCE [LARGE SCALE GENOMIC DNA]</scope>
    <source>
        <strain evidence="1 2">CGMCC 1.3442</strain>
    </source>
</reference>
<name>A0A1H0D1H2_9BACI</name>
<dbReference type="Pfam" id="PF06475">
    <property type="entry name" value="Glycolipid_bind"/>
    <property type="match status" value="1"/>
</dbReference>
<dbReference type="Proteomes" id="UP000199334">
    <property type="component" value="Unassembled WGS sequence"/>
</dbReference>
<sequence>MKLSLIKVIWENIEQFGCEHFILKYTEKEMIAKGTIISLENHNPHIVNYQVHLDQSWITKKLEIKSDENEPLEIHSDGNGHWFNREGNQLGNLSGSVDIDISATPFSNSLPINRFDWNPNQRRDFNMVYVSVPTLELKKVPQSYTYIERDGETRVFLYQCYDFKSYIYVDDNGLILNYPELFKRKY</sequence>
<evidence type="ECO:0000313" key="2">
    <source>
        <dbReference type="Proteomes" id="UP000199334"/>
    </source>
</evidence>